<accession>A0A8X7RNF2</accession>
<keyword evidence="1" id="KW-0812">Transmembrane</keyword>
<feature type="transmembrane region" description="Helical" evidence="1">
    <location>
        <begin position="53"/>
        <end position="71"/>
    </location>
</feature>
<evidence type="ECO:0000313" key="3">
    <source>
        <dbReference type="Proteomes" id="UP000886595"/>
    </source>
</evidence>
<dbReference type="AlphaFoldDB" id="A0A8X7RNF2"/>
<proteinExistence type="predicted"/>
<keyword evidence="3" id="KW-1185">Reference proteome</keyword>
<reference evidence="2 3" key="1">
    <citation type="submission" date="2020-02" db="EMBL/GenBank/DDBJ databases">
        <authorList>
            <person name="Ma Q."/>
            <person name="Huang Y."/>
            <person name="Song X."/>
            <person name="Pei D."/>
        </authorList>
    </citation>
    <scope>NUCLEOTIDE SEQUENCE [LARGE SCALE GENOMIC DNA]</scope>
    <source>
        <strain evidence="2">Sxm20200214</strain>
        <tissue evidence="2">Leaf</tissue>
    </source>
</reference>
<dbReference type="EMBL" id="JAAMPC010000009">
    <property type="protein sequence ID" value="KAG2291476.1"/>
    <property type="molecule type" value="Genomic_DNA"/>
</dbReference>
<name>A0A8X7RNF2_BRACI</name>
<keyword evidence="1" id="KW-1133">Transmembrane helix</keyword>
<keyword evidence="1" id="KW-0472">Membrane</keyword>
<organism evidence="2 3">
    <name type="scientific">Brassica carinata</name>
    <name type="common">Ethiopian mustard</name>
    <name type="synonym">Abyssinian cabbage</name>
    <dbReference type="NCBI Taxonomy" id="52824"/>
    <lineage>
        <taxon>Eukaryota</taxon>
        <taxon>Viridiplantae</taxon>
        <taxon>Streptophyta</taxon>
        <taxon>Embryophyta</taxon>
        <taxon>Tracheophyta</taxon>
        <taxon>Spermatophyta</taxon>
        <taxon>Magnoliopsida</taxon>
        <taxon>eudicotyledons</taxon>
        <taxon>Gunneridae</taxon>
        <taxon>Pentapetalae</taxon>
        <taxon>rosids</taxon>
        <taxon>malvids</taxon>
        <taxon>Brassicales</taxon>
        <taxon>Brassicaceae</taxon>
        <taxon>Brassiceae</taxon>
        <taxon>Brassica</taxon>
    </lineage>
</organism>
<evidence type="ECO:0000256" key="1">
    <source>
        <dbReference type="SAM" id="Phobius"/>
    </source>
</evidence>
<evidence type="ECO:0000313" key="2">
    <source>
        <dbReference type="EMBL" id="KAG2291476.1"/>
    </source>
</evidence>
<protein>
    <submittedName>
        <fullName evidence="2">Uncharacterized protein</fullName>
    </submittedName>
</protein>
<comment type="caution">
    <text evidence="2">The sequence shown here is derived from an EMBL/GenBank/DDBJ whole genome shotgun (WGS) entry which is preliminary data.</text>
</comment>
<dbReference type="Proteomes" id="UP000886595">
    <property type="component" value="Unassembled WGS sequence"/>
</dbReference>
<gene>
    <name evidence="2" type="ORF">Bca52824_038145</name>
</gene>
<dbReference type="OrthoDB" id="1001349at2759"/>
<sequence length="91" mass="9997">MRLMSGRVLYLGPGRILLNLKMLSFSRTRSPGRNTSPLAGGMDYLEPKRKSNVMGRLVLIVSLTALCITMLKNAPSFTSPTSVSNFHNPIC</sequence>